<dbReference type="GO" id="GO:0016787">
    <property type="term" value="F:hydrolase activity"/>
    <property type="evidence" value="ECO:0000318"/>
    <property type="project" value="GO_Central"/>
</dbReference>
<name>A0A0P0XW79_ORYSJ</name>
<evidence type="ECO:0000259" key="4">
    <source>
        <dbReference type="Pfam" id="PF00561"/>
    </source>
</evidence>
<dbReference type="PANTHER" id="PTHR43329">
    <property type="entry name" value="EPOXIDE HYDROLASE"/>
    <property type="match status" value="1"/>
</dbReference>
<evidence type="ECO:0000256" key="3">
    <source>
        <dbReference type="SAM" id="MobiDB-lite"/>
    </source>
</evidence>
<dbReference type="Gene3D" id="3.40.50.1820">
    <property type="entry name" value="alpha/beta hydrolase"/>
    <property type="match status" value="1"/>
</dbReference>
<dbReference type="PaxDb" id="39947-A0A0P0XW79"/>
<dbReference type="InterPro" id="IPR000639">
    <property type="entry name" value="Epox_hydrolase-like"/>
</dbReference>
<keyword evidence="6" id="KW-1185">Reference proteome</keyword>
<dbReference type="Proteomes" id="UP000059680">
    <property type="component" value="Chromosome 10"/>
</dbReference>
<evidence type="ECO:0000313" key="6">
    <source>
        <dbReference type="Proteomes" id="UP000059680"/>
    </source>
</evidence>
<feature type="compositionally biased region" description="Low complexity" evidence="3">
    <location>
        <begin position="184"/>
        <end position="202"/>
    </location>
</feature>
<organism evidence="5 6">
    <name type="scientific">Oryza sativa subsp. japonica</name>
    <name type="common">Rice</name>
    <dbReference type="NCBI Taxonomy" id="39947"/>
    <lineage>
        <taxon>Eukaryota</taxon>
        <taxon>Viridiplantae</taxon>
        <taxon>Streptophyta</taxon>
        <taxon>Embryophyta</taxon>
        <taxon>Tracheophyta</taxon>
        <taxon>Spermatophyta</taxon>
        <taxon>Magnoliopsida</taxon>
        <taxon>Liliopsida</taxon>
        <taxon>Poales</taxon>
        <taxon>Poaceae</taxon>
        <taxon>BOP clade</taxon>
        <taxon>Oryzoideae</taxon>
        <taxon>Oryzeae</taxon>
        <taxon>Oryzinae</taxon>
        <taxon>Oryza</taxon>
        <taxon>Oryza sativa</taxon>
    </lineage>
</organism>
<accession>A0A0P0XW79</accession>
<dbReference type="InterPro" id="IPR029058">
    <property type="entry name" value="AB_hydrolase_fold"/>
</dbReference>
<dbReference type="PRINTS" id="PR00111">
    <property type="entry name" value="ABHYDROLASE"/>
</dbReference>
<protein>
    <submittedName>
        <fullName evidence="5">Os10g0498100 protein</fullName>
    </submittedName>
</protein>
<dbReference type="SMR" id="A0A0P0XW79"/>
<evidence type="ECO:0007829" key="7">
    <source>
        <dbReference type="PeptideAtlas" id="A0A0P0XW79"/>
    </source>
</evidence>
<sequence>DFAFWVVNFDFDSFFFLDADELGTVVFLHGFPEIWYSWRHQMLAAAAAGYRAVAPDWRGYGLSGQPPEQEEATWDDLVADVLAILDALAVPGAFLVGKDFGAMPAYDFALRHPARTRGVACLGVPFSPAPASFDAMPEGFYVLRWRVRARRRRRHCRRRRLFLLLTRTRCVCGGRRRGGRRRTSGGTMCGGWCAPSTSSSPAPTSPSPRKGRRSWTSPTPPRRCRRGSPRPTSTSTPRSTRTPASASPSRCLTGTQAAAAAAAAAQPPCPPLSATNLEKNYLAPIDSNYLIIDLYITPFVSKYLTPLTF</sequence>
<dbReference type="InterPro" id="IPR000073">
    <property type="entry name" value="AB_hydrolase_1"/>
</dbReference>
<dbReference type="PRINTS" id="PR00412">
    <property type="entry name" value="EPOXHYDRLASE"/>
</dbReference>
<evidence type="ECO:0000256" key="2">
    <source>
        <dbReference type="ARBA" id="ARBA00038334"/>
    </source>
</evidence>
<dbReference type="SUPFAM" id="SSF53474">
    <property type="entry name" value="alpha/beta-Hydrolases"/>
    <property type="match status" value="1"/>
</dbReference>
<gene>
    <name evidence="5" type="ordered locus">Os10g0498100</name>
    <name evidence="5" type="ORF">OSNPB_100498100</name>
</gene>
<feature type="domain" description="AB hydrolase-1" evidence="4">
    <location>
        <begin position="24"/>
        <end position="148"/>
    </location>
</feature>
<comment type="similarity">
    <text evidence="2">Belongs to the AB hydrolase superfamily. Epoxide hydrolase family.</text>
</comment>
<dbReference type="STRING" id="39947.A0A0P0XW79"/>
<dbReference type="eggNOG" id="KOG4178">
    <property type="taxonomic scope" value="Eukaryota"/>
</dbReference>
<dbReference type="Pfam" id="PF00561">
    <property type="entry name" value="Abhydrolase_1"/>
    <property type="match status" value="1"/>
</dbReference>
<dbReference type="InParanoid" id="A0A0P0XW79"/>
<reference evidence="6" key="1">
    <citation type="journal article" date="2005" name="Nature">
        <title>The map-based sequence of the rice genome.</title>
        <authorList>
            <consortium name="International rice genome sequencing project (IRGSP)"/>
            <person name="Matsumoto T."/>
            <person name="Wu J."/>
            <person name="Kanamori H."/>
            <person name="Katayose Y."/>
            <person name="Fujisawa M."/>
            <person name="Namiki N."/>
            <person name="Mizuno H."/>
            <person name="Yamamoto K."/>
            <person name="Antonio B.A."/>
            <person name="Baba T."/>
            <person name="Sakata K."/>
            <person name="Nagamura Y."/>
            <person name="Aoki H."/>
            <person name="Arikawa K."/>
            <person name="Arita K."/>
            <person name="Bito T."/>
            <person name="Chiden Y."/>
            <person name="Fujitsuka N."/>
            <person name="Fukunaka R."/>
            <person name="Hamada M."/>
            <person name="Harada C."/>
            <person name="Hayashi A."/>
            <person name="Hijishita S."/>
            <person name="Honda M."/>
            <person name="Hosokawa S."/>
            <person name="Ichikawa Y."/>
            <person name="Idonuma A."/>
            <person name="Iijima M."/>
            <person name="Ikeda M."/>
            <person name="Ikeno M."/>
            <person name="Ito K."/>
            <person name="Ito S."/>
            <person name="Ito T."/>
            <person name="Ito Y."/>
            <person name="Ito Y."/>
            <person name="Iwabuchi A."/>
            <person name="Kamiya K."/>
            <person name="Karasawa W."/>
            <person name="Kurita K."/>
            <person name="Katagiri S."/>
            <person name="Kikuta A."/>
            <person name="Kobayashi H."/>
            <person name="Kobayashi N."/>
            <person name="Machita K."/>
            <person name="Maehara T."/>
            <person name="Masukawa M."/>
            <person name="Mizubayashi T."/>
            <person name="Mukai Y."/>
            <person name="Nagasaki H."/>
            <person name="Nagata Y."/>
            <person name="Naito S."/>
            <person name="Nakashima M."/>
            <person name="Nakama Y."/>
            <person name="Nakamichi Y."/>
            <person name="Nakamura M."/>
            <person name="Meguro A."/>
            <person name="Negishi M."/>
            <person name="Ohta I."/>
            <person name="Ohta T."/>
            <person name="Okamoto M."/>
            <person name="Ono N."/>
            <person name="Saji S."/>
            <person name="Sakaguchi M."/>
            <person name="Sakai K."/>
            <person name="Shibata M."/>
            <person name="Shimokawa T."/>
            <person name="Song J."/>
            <person name="Takazaki Y."/>
            <person name="Terasawa K."/>
            <person name="Tsugane M."/>
            <person name="Tsuji K."/>
            <person name="Ueda S."/>
            <person name="Waki K."/>
            <person name="Yamagata H."/>
            <person name="Yamamoto M."/>
            <person name="Yamamoto S."/>
            <person name="Yamane H."/>
            <person name="Yoshiki S."/>
            <person name="Yoshihara R."/>
            <person name="Yukawa K."/>
            <person name="Zhong H."/>
            <person name="Yano M."/>
            <person name="Yuan Q."/>
            <person name="Ouyang S."/>
            <person name="Liu J."/>
            <person name="Jones K.M."/>
            <person name="Gansberger K."/>
            <person name="Moffat K."/>
            <person name="Hill J."/>
            <person name="Bera J."/>
            <person name="Fadrosh D."/>
            <person name="Jin S."/>
            <person name="Johri S."/>
            <person name="Kim M."/>
            <person name="Overton L."/>
            <person name="Reardon M."/>
            <person name="Tsitrin T."/>
            <person name="Vuong H."/>
            <person name="Weaver B."/>
            <person name="Ciecko A."/>
            <person name="Tallon L."/>
            <person name="Jackson J."/>
            <person name="Pai G."/>
            <person name="Aken S.V."/>
            <person name="Utterback T."/>
            <person name="Reidmuller S."/>
            <person name="Feldblyum T."/>
            <person name="Hsiao J."/>
            <person name="Zismann V."/>
            <person name="Iobst S."/>
            <person name="de Vazeille A.R."/>
            <person name="Buell C.R."/>
            <person name="Ying K."/>
            <person name="Li Y."/>
            <person name="Lu T."/>
            <person name="Huang Y."/>
            <person name="Zhao Q."/>
            <person name="Feng Q."/>
            <person name="Zhang L."/>
            <person name="Zhu J."/>
            <person name="Weng Q."/>
            <person name="Mu J."/>
            <person name="Lu Y."/>
            <person name="Fan D."/>
            <person name="Liu Y."/>
            <person name="Guan J."/>
            <person name="Zhang Y."/>
            <person name="Yu S."/>
            <person name="Liu X."/>
            <person name="Zhang Y."/>
            <person name="Hong G."/>
            <person name="Han B."/>
            <person name="Choisne N."/>
            <person name="Demange N."/>
            <person name="Orjeda G."/>
            <person name="Samain S."/>
            <person name="Cattolico L."/>
            <person name="Pelletier E."/>
            <person name="Couloux A."/>
            <person name="Segurens B."/>
            <person name="Wincker P."/>
            <person name="D'Hont A."/>
            <person name="Scarpelli C."/>
            <person name="Weissenbach J."/>
            <person name="Salanoubat M."/>
            <person name="Quetier F."/>
            <person name="Yu Y."/>
            <person name="Kim H.R."/>
            <person name="Rambo T."/>
            <person name="Currie J."/>
            <person name="Collura K."/>
            <person name="Luo M."/>
            <person name="Yang T."/>
            <person name="Ammiraju J.S.S."/>
            <person name="Engler F."/>
            <person name="Soderlund C."/>
            <person name="Wing R.A."/>
            <person name="Palmer L.E."/>
            <person name="de la Bastide M."/>
            <person name="Spiegel L."/>
            <person name="Nascimento L."/>
            <person name="Zutavern T."/>
            <person name="O'Shaughnessy A."/>
            <person name="Dike S."/>
            <person name="Dedhia N."/>
            <person name="Preston R."/>
            <person name="Balija V."/>
            <person name="McCombie W.R."/>
            <person name="Chow T."/>
            <person name="Chen H."/>
            <person name="Chung M."/>
            <person name="Chen C."/>
            <person name="Shaw J."/>
            <person name="Wu H."/>
            <person name="Hsiao K."/>
            <person name="Chao Y."/>
            <person name="Chu M."/>
            <person name="Cheng C."/>
            <person name="Hour A."/>
            <person name="Lee P."/>
            <person name="Lin S."/>
            <person name="Lin Y."/>
            <person name="Liou J."/>
            <person name="Liu S."/>
            <person name="Hsing Y."/>
            <person name="Raghuvanshi S."/>
            <person name="Mohanty A."/>
            <person name="Bharti A.K."/>
            <person name="Gaur A."/>
            <person name="Gupta V."/>
            <person name="Kumar D."/>
            <person name="Ravi V."/>
            <person name="Vij S."/>
            <person name="Kapur A."/>
            <person name="Khurana P."/>
            <person name="Khurana P."/>
            <person name="Khurana J.P."/>
            <person name="Tyagi A.K."/>
            <person name="Gaikwad K."/>
            <person name="Singh A."/>
            <person name="Dalal V."/>
            <person name="Srivastava S."/>
            <person name="Dixit A."/>
            <person name="Pal A.K."/>
            <person name="Ghazi I.A."/>
            <person name="Yadav M."/>
            <person name="Pandit A."/>
            <person name="Bhargava A."/>
            <person name="Sureshbabu K."/>
            <person name="Batra K."/>
            <person name="Sharma T.R."/>
            <person name="Mohapatra T."/>
            <person name="Singh N.K."/>
            <person name="Messing J."/>
            <person name="Nelson A.B."/>
            <person name="Fuks G."/>
            <person name="Kavchok S."/>
            <person name="Keizer G."/>
            <person name="Linton E."/>
            <person name="Llaca V."/>
            <person name="Song R."/>
            <person name="Tanyolac B."/>
            <person name="Young S."/>
            <person name="Ho-Il K."/>
            <person name="Hahn J.H."/>
            <person name="Sangsakoo G."/>
            <person name="Vanavichit A."/>
            <person name="de Mattos Luiz.A.T."/>
            <person name="Zimmer P.D."/>
            <person name="Malone G."/>
            <person name="Dellagostin O."/>
            <person name="de Oliveira A.C."/>
            <person name="Bevan M."/>
            <person name="Bancroft I."/>
            <person name="Minx P."/>
            <person name="Cordum H."/>
            <person name="Wilson R."/>
            <person name="Cheng Z."/>
            <person name="Jin W."/>
            <person name="Jiang J."/>
            <person name="Leong S.A."/>
            <person name="Iwama H."/>
            <person name="Gojobori T."/>
            <person name="Itoh T."/>
            <person name="Niimura Y."/>
            <person name="Fujii Y."/>
            <person name="Habara T."/>
            <person name="Sakai H."/>
            <person name="Sato Y."/>
            <person name="Wilson G."/>
            <person name="Kumar K."/>
            <person name="McCouch S."/>
            <person name="Juretic N."/>
            <person name="Hoen D."/>
            <person name="Wright S."/>
            <person name="Bruskiewich R."/>
            <person name="Bureau T."/>
            <person name="Miyao A."/>
            <person name="Hirochika H."/>
            <person name="Nishikawa T."/>
            <person name="Kadowaki K."/>
            <person name="Sugiura M."/>
            <person name="Burr B."/>
            <person name="Sasaki T."/>
        </authorList>
    </citation>
    <scope>NUCLEOTIDE SEQUENCE [LARGE SCALE GENOMIC DNA]</scope>
    <source>
        <strain evidence="6">cv. Nipponbare</strain>
    </source>
</reference>
<evidence type="ECO:0000256" key="1">
    <source>
        <dbReference type="ARBA" id="ARBA00022801"/>
    </source>
</evidence>
<evidence type="ECO:0007829" key="8">
    <source>
        <dbReference type="ProteomicsDB" id="A0A0P0XW79"/>
    </source>
</evidence>
<proteinExistence type="evidence at protein level"/>
<dbReference type="FunCoup" id="A0A0P0XW79">
    <property type="interactions" value="4"/>
</dbReference>
<dbReference type="Gramene" id="Os10t0498100-01">
    <property type="protein sequence ID" value="Os10t0498100-01"/>
    <property type="gene ID" value="Os10g0498100"/>
</dbReference>
<feature type="non-terminal residue" evidence="5">
    <location>
        <position position="1"/>
    </location>
</feature>
<reference evidence="5 6" key="3">
    <citation type="journal article" date="2013" name="Rice">
        <title>Improvement of the Oryza sativa Nipponbare reference genome using next generation sequence and optical map data.</title>
        <authorList>
            <person name="Kawahara Y."/>
            <person name="de la Bastide M."/>
            <person name="Hamilton J.P."/>
            <person name="Kanamori H."/>
            <person name="McCombie W.R."/>
            <person name="Ouyang S."/>
            <person name="Schwartz D.C."/>
            <person name="Tanaka T."/>
            <person name="Wu J."/>
            <person name="Zhou S."/>
            <person name="Childs K.L."/>
            <person name="Davidson R.M."/>
            <person name="Lin H."/>
            <person name="Quesada-Ocampo L."/>
            <person name="Vaillancourt B."/>
            <person name="Sakai H."/>
            <person name="Lee S.S."/>
            <person name="Kim J."/>
            <person name="Numa H."/>
            <person name="Itoh T."/>
            <person name="Buell C.R."/>
            <person name="Matsumoto T."/>
        </authorList>
    </citation>
    <scope>NUCLEOTIDE SEQUENCE [LARGE SCALE GENOMIC DNA]</scope>
    <source>
        <strain evidence="6">cv. Nipponbare</strain>
    </source>
</reference>
<feature type="region of interest" description="Disordered" evidence="3">
    <location>
        <begin position="175"/>
        <end position="250"/>
    </location>
</feature>
<evidence type="ECO:0000313" key="5">
    <source>
        <dbReference type="EMBL" id="BAT11502.1"/>
    </source>
</evidence>
<keyword evidence="1" id="KW-0378">Hydrolase</keyword>
<keyword evidence="7 8" id="KW-1267">Proteomics identification</keyword>
<reference evidence="5 6" key="2">
    <citation type="journal article" date="2013" name="Plant Cell Physiol.">
        <title>Rice Annotation Project Database (RAP-DB): an integrative and interactive database for rice genomics.</title>
        <authorList>
            <person name="Sakai H."/>
            <person name="Lee S.S."/>
            <person name="Tanaka T."/>
            <person name="Numa H."/>
            <person name="Kim J."/>
            <person name="Kawahara Y."/>
            <person name="Wakimoto H."/>
            <person name="Yang C.C."/>
            <person name="Iwamoto M."/>
            <person name="Abe T."/>
            <person name="Yamada Y."/>
            <person name="Muto A."/>
            <person name="Inokuchi H."/>
            <person name="Ikemura T."/>
            <person name="Matsumoto T."/>
            <person name="Sasaki T."/>
            <person name="Itoh T."/>
        </authorList>
    </citation>
    <scope>NUCLEOTIDE SEQUENCE [LARGE SCALE GENOMIC DNA]</scope>
    <source>
        <strain evidence="6">cv. Nipponbare</strain>
    </source>
</reference>
<feature type="compositionally biased region" description="Low complexity" evidence="3">
    <location>
        <begin position="229"/>
        <end position="250"/>
    </location>
</feature>
<dbReference type="AlphaFoldDB" id="A0A0P0XW79"/>
<dbReference type="EMBL" id="AP014966">
    <property type="protein sequence ID" value="BAT11502.1"/>
    <property type="molecule type" value="Genomic_DNA"/>
</dbReference>